<accession>A0A5S6QRB4</accession>
<dbReference type="WBParaSite" id="TMUE_2000009432.1">
    <property type="protein sequence ID" value="TMUE_2000009432.1"/>
    <property type="gene ID" value="WBGene00300601"/>
</dbReference>
<sequence length="114" mass="13102">MECRGMFETYVGTTERRNKHSGRHLSLLLTTQQRNTLTIKADGSEFPRMQRNRCPPNPCKIKGSRRRSPDALLGYANKQGADCWAAGQRTVQETKKASEMPHWSKKKNLLRLMI</sequence>
<dbReference type="Proteomes" id="UP000046395">
    <property type="component" value="Unassembled WGS sequence"/>
</dbReference>
<organism evidence="2 3">
    <name type="scientific">Trichuris muris</name>
    <name type="common">Mouse whipworm</name>
    <dbReference type="NCBI Taxonomy" id="70415"/>
    <lineage>
        <taxon>Eukaryota</taxon>
        <taxon>Metazoa</taxon>
        <taxon>Ecdysozoa</taxon>
        <taxon>Nematoda</taxon>
        <taxon>Enoplea</taxon>
        <taxon>Dorylaimia</taxon>
        <taxon>Trichinellida</taxon>
        <taxon>Trichuridae</taxon>
        <taxon>Trichuris</taxon>
    </lineage>
</organism>
<proteinExistence type="predicted"/>
<evidence type="ECO:0000313" key="2">
    <source>
        <dbReference type="Proteomes" id="UP000046395"/>
    </source>
</evidence>
<reference evidence="3" key="1">
    <citation type="submission" date="2019-12" db="UniProtKB">
        <authorList>
            <consortium name="WormBaseParasite"/>
        </authorList>
    </citation>
    <scope>IDENTIFICATION</scope>
</reference>
<feature type="region of interest" description="Disordered" evidence="1">
    <location>
        <begin position="47"/>
        <end position="66"/>
    </location>
</feature>
<protein>
    <submittedName>
        <fullName evidence="3">Uncharacterized protein</fullName>
    </submittedName>
</protein>
<keyword evidence="2" id="KW-1185">Reference proteome</keyword>
<dbReference type="AlphaFoldDB" id="A0A5S6QRB4"/>
<name>A0A5S6QRB4_TRIMR</name>
<evidence type="ECO:0000313" key="3">
    <source>
        <dbReference type="WBParaSite" id="TMUE_2000009432.1"/>
    </source>
</evidence>
<evidence type="ECO:0000256" key="1">
    <source>
        <dbReference type="SAM" id="MobiDB-lite"/>
    </source>
</evidence>